<keyword evidence="6" id="KW-0010">Activator</keyword>
<dbReference type="PROSITE" id="PS50157">
    <property type="entry name" value="ZINC_FINGER_C2H2_2"/>
    <property type="match status" value="2"/>
</dbReference>
<keyword evidence="3 11" id="KW-0863">Zinc-finger</keyword>
<feature type="compositionally biased region" description="Pro residues" evidence="12">
    <location>
        <begin position="85"/>
        <end position="94"/>
    </location>
</feature>
<dbReference type="InterPro" id="IPR055185">
    <property type="entry name" value="C2CH-4th_BIRD-IDD"/>
</dbReference>
<dbReference type="AlphaFoldDB" id="A0A453B7R5"/>
<feature type="region of interest" description="Disordered" evidence="12">
    <location>
        <begin position="410"/>
        <end position="433"/>
    </location>
</feature>
<dbReference type="EnsemblPlants" id="AET2Gv20401700.3">
    <property type="protein sequence ID" value="AET2Gv20401700.3"/>
    <property type="gene ID" value="AET2Gv20401700"/>
</dbReference>
<evidence type="ECO:0000313" key="15">
    <source>
        <dbReference type="Proteomes" id="UP000015105"/>
    </source>
</evidence>
<protein>
    <recommendedName>
        <fullName evidence="9">Protein EARLY HEADING DATE 2</fullName>
    </recommendedName>
    <alternativeName>
        <fullName evidence="10">Protein RICE INDETERMINATE 1</fullName>
    </alternativeName>
</protein>
<feature type="compositionally biased region" description="Basic and acidic residues" evidence="12">
    <location>
        <begin position="33"/>
        <end position="44"/>
    </location>
</feature>
<dbReference type="PROSITE" id="PS00028">
    <property type="entry name" value="ZINC_FINGER_C2H2_1"/>
    <property type="match status" value="1"/>
</dbReference>
<dbReference type="SMART" id="SM00355">
    <property type="entry name" value="ZnF_C2H2"/>
    <property type="match status" value="3"/>
</dbReference>
<evidence type="ECO:0000256" key="7">
    <source>
        <dbReference type="ARBA" id="ARBA00023163"/>
    </source>
</evidence>
<dbReference type="STRING" id="200361.A0A453B7R5"/>
<evidence type="ECO:0000256" key="12">
    <source>
        <dbReference type="SAM" id="MobiDB-lite"/>
    </source>
</evidence>
<dbReference type="Pfam" id="PF22995">
    <property type="entry name" value="C2CH-3rd_BIRD-IDD"/>
    <property type="match status" value="1"/>
</dbReference>
<keyword evidence="1" id="KW-0479">Metal-binding</keyword>
<dbReference type="Pfam" id="PF22996">
    <property type="entry name" value="C2H2-2nd_BIRD-IDD"/>
    <property type="match status" value="1"/>
</dbReference>
<dbReference type="FunFam" id="3.30.160.60:FF:000131">
    <property type="entry name" value="protein indeterminate-domain 5, chloroplastic-like"/>
    <property type="match status" value="1"/>
</dbReference>
<dbReference type="InterPro" id="IPR055186">
    <property type="entry name" value="C2H2-2nd_BIRD-IDD"/>
</dbReference>
<dbReference type="InterPro" id="IPR055187">
    <property type="entry name" value="C2CH-3rd_BIRD-IDD"/>
</dbReference>
<feature type="region of interest" description="Disordered" evidence="12">
    <location>
        <begin position="1"/>
        <end position="120"/>
    </location>
</feature>
<keyword evidence="15" id="KW-1185">Reference proteome</keyword>
<dbReference type="Gramene" id="AET2Gv20401700.3">
    <property type="protein sequence ID" value="AET2Gv20401700.3"/>
    <property type="gene ID" value="AET2Gv20401700"/>
</dbReference>
<evidence type="ECO:0000256" key="11">
    <source>
        <dbReference type="PROSITE-ProRule" id="PRU00042"/>
    </source>
</evidence>
<dbReference type="SUPFAM" id="SSF57667">
    <property type="entry name" value="beta-beta-alpha zinc fingers"/>
    <property type="match status" value="1"/>
</dbReference>
<feature type="domain" description="C2H2-type" evidence="13">
    <location>
        <begin position="214"/>
        <end position="242"/>
    </location>
</feature>
<evidence type="ECO:0000259" key="13">
    <source>
        <dbReference type="PROSITE" id="PS50157"/>
    </source>
</evidence>
<evidence type="ECO:0000256" key="3">
    <source>
        <dbReference type="ARBA" id="ARBA00022771"/>
    </source>
</evidence>
<evidence type="ECO:0000256" key="5">
    <source>
        <dbReference type="ARBA" id="ARBA00023015"/>
    </source>
</evidence>
<feature type="compositionally biased region" description="Polar residues" evidence="12">
    <location>
        <begin position="568"/>
        <end position="591"/>
    </location>
</feature>
<sequence>ASSRCRGRSDPHPSPHTPNPQSKARQAKPSQPAREEAKRGGERKKILRPPPPRPPFADAGLGADKGQLEGCELSGAAAATAPDRPGMPPNPTEPEQPEAAATPAPPKKKRNLPGTPDPDAEVIALSPGTLMATNRFVCEVCGKGFQRDQNLQLHRRGHNLPWRLRQRGPGAAPPRRRVYVCPEPGCVHHSPARALGDLTGIKKHFCRKHGEKRWACPRCGKRYAVQADLKAHAKTCGTREYRCDCGTLFTRRDSFVTHRAFCGALVEETGRVLAVPAPPSPRPPDLEEVEENVDKDKEKEEENVDKHKEKEDEGGKGGEDENETSAVAEVDEPQHVEAAMEEPQPQRIPSPPSPTPPSPTPQEQQPMVAVVRNLDEPVVVVEPIVDIKQEEEDKRDEDVCFQEADKYNVAELEDSNLPDNDTPMPPCFLPSPSDAIGTDGSSTSCGTVSSASNSIAPATTTSTFAGLFASATTSTTPQSRSLRDLIGVDPTFLCLAIGTPSSLFSQTDASNPGTFAPPPAPHISATALLQKAAEAGASQAGTSFLKEFGLASSSSSTPSRPPQGRFIDSSSTQSQQPQGRFIECSSTQSRLPQDRFIDSSSTQSRLPHDRFTDSISTQSRLPQDRFIESSSTHSRLPQDRFIESSSTQSRLPQDRFIESSSTQSRLPQDRFIDSSTQFRLPQDRYINNSMPSKLSQGRFMDTSLPSQQLLPQGRFLDNSPASNLSQGRFFDNSQPSNPTQGRFFVNSPPSNLPHGRFTDYSSPGRLPQGMYIDGLPQSRLPQGRYIDNSPQAKLPQGGRFVDSNPQQWHQRSNNHNQLMDMEPGPMVSGSLGLGLAYEGSNPRLPDLMMGQSPLFGPKPATLDFLGLGIGGTMGGSTASGGLPALMVGGELDMGSAAQPPSPWEEAQRKTNGRTIL</sequence>
<keyword evidence="4" id="KW-0862">Zinc</keyword>
<dbReference type="GO" id="GO:0003700">
    <property type="term" value="F:DNA-binding transcription factor activity"/>
    <property type="evidence" value="ECO:0007669"/>
    <property type="project" value="TreeGrafter"/>
</dbReference>
<evidence type="ECO:0000256" key="1">
    <source>
        <dbReference type="ARBA" id="ARBA00022723"/>
    </source>
</evidence>
<reference evidence="14" key="5">
    <citation type="journal article" date="2021" name="G3 (Bethesda)">
        <title>Aegilops tauschii genome assembly Aet v5.0 features greater sequence contiguity and improved annotation.</title>
        <authorList>
            <person name="Wang L."/>
            <person name="Zhu T."/>
            <person name="Rodriguez J.C."/>
            <person name="Deal K.R."/>
            <person name="Dubcovsky J."/>
            <person name="McGuire P.E."/>
            <person name="Lux T."/>
            <person name="Spannagl M."/>
            <person name="Mayer K.F.X."/>
            <person name="Baldrich P."/>
            <person name="Meyers B.C."/>
            <person name="Huo N."/>
            <person name="Gu Y.Q."/>
            <person name="Zhou H."/>
            <person name="Devos K.M."/>
            <person name="Bennetzen J.L."/>
            <person name="Unver T."/>
            <person name="Budak H."/>
            <person name="Gulick P.J."/>
            <person name="Galiba G."/>
            <person name="Kalapos B."/>
            <person name="Nelson D.R."/>
            <person name="Li P."/>
            <person name="You F.M."/>
            <person name="Luo M.C."/>
            <person name="Dvorak J."/>
        </authorList>
    </citation>
    <scope>NUCLEOTIDE SEQUENCE [LARGE SCALE GENOMIC DNA]</scope>
    <source>
        <strain evidence="14">cv. AL8/78</strain>
    </source>
</reference>
<evidence type="ECO:0000256" key="6">
    <source>
        <dbReference type="ARBA" id="ARBA00023159"/>
    </source>
</evidence>
<dbReference type="PANTHER" id="PTHR10593:SF29">
    <property type="entry name" value="OS07G0581366 PROTEIN"/>
    <property type="match status" value="1"/>
</dbReference>
<dbReference type="GO" id="GO:0008270">
    <property type="term" value="F:zinc ion binding"/>
    <property type="evidence" value="ECO:0007669"/>
    <property type="project" value="UniProtKB-KW"/>
</dbReference>
<dbReference type="FunFam" id="3.30.160.60:FF:000554">
    <property type="entry name" value="protein indeterminate-domain 12-like"/>
    <property type="match status" value="1"/>
</dbReference>
<evidence type="ECO:0000256" key="10">
    <source>
        <dbReference type="ARBA" id="ARBA00083437"/>
    </source>
</evidence>
<comment type="function">
    <text evidence="8">Transcription activator that acts as a flowering master switch in both long and short days, independently of the circadian clock. Promotes flowering upstream of HD1 by up-regulating FTL1, FTL4, FTL5, FTL6, EHD1, HD3A and RFT1. Seems to repress FTL11 expression. May recognize the consensus motif 5'-TTTGTCGTAAT-3' in target gene promoters.</text>
</comment>
<feature type="region of interest" description="Disordered" evidence="12">
    <location>
        <begin position="892"/>
        <end position="916"/>
    </location>
</feature>
<reference evidence="15" key="1">
    <citation type="journal article" date="2014" name="Science">
        <title>Ancient hybridizations among the ancestral genomes of bread wheat.</title>
        <authorList>
            <consortium name="International Wheat Genome Sequencing Consortium,"/>
            <person name="Marcussen T."/>
            <person name="Sandve S.R."/>
            <person name="Heier L."/>
            <person name="Spannagl M."/>
            <person name="Pfeifer M."/>
            <person name="Jakobsen K.S."/>
            <person name="Wulff B.B."/>
            <person name="Steuernagel B."/>
            <person name="Mayer K.F."/>
            <person name="Olsen O.A."/>
        </authorList>
    </citation>
    <scope>NUCLEOTIDE SEQUENCE [LARGE SCALE GENOMIC DNA]</scope>
    <source>
        <strain evidence="15">cv. AL8/78</strain>
    </source>
</reference>
<organism evidence="14 15">
    <name type="scientific">Aegilops tauschii subsp. strangulata</name>
    <name type="common">Goatgrass</name>
    <dbReference type="NCBI Taxonomy" id="200361"/>
    <lineage>
        <taxon>Eukaryota</taxon>
        <taxon>Viridiplantae</taxon>
        <taxon>Streptophyta</taxon>
        <taxon>Embryophyta</taxon>
        <taxon>Tracheophyta</taxon>
        <taxon>Spermatophyta</taxon>
        <taxon>Magnoliopsida</taxon>
        <taxon>Liliopsida</taxon>
        <taxon>Poales</taxon>
        <taxon>Poaceae</taxon>
        <taxon>BOP clade</taxon>
        <taxon>Pooideae</taxon>
        <taxon>Triticodae</taxon>
        <taxon>Triticeae</taxon>
        <taxon>Triticinae</taxon>
        <taxon>Aegilops</taxon>
    </lineage>
</organism>
<keyword evidence="5" id="KW-0805">Transcription regulation</keyword>
<feature type="region of interest" description="Disordered" evidence="12">
    <location>
        <begin position="550"/>
        <end position="669"/>
    </location>
</feature>
<name>A0A453B7R5_AEGTS</name>
<proteinExistence type="predicted"/>
<dbReference type="Pfam" id="PF22992">
    <property type="entry name" value="C2CH-4th_BIRD-IDD"/>
    <property type="match status" value="1"/>
</dbReference>
<feature type="compositionally biased region" description="Pro residues" evidence="12">
    <location>
        <begin position="346"/>
        <end position="360"/>
    </location>
</feature>
<dbReference type="InterPro" id="IPR036236">
    <property type="entry name" value="Znf_C2H2_sf"/>
</dbReference>
<feature type="region of interest" description="Disordered" evidence="12">
    <location>
        <begin position="273"/>
        <end position="368"/>
    </location>
</feature>
<keyword evidence="2" id="KW-0677">Repeat</keyword>
<dbReference type="PANTHER" id="PTHR10593">
    <property type="entry name" value="SERINE/THREONINE-PROTEIN KINASE RIO"/>
    <property type="match status" value="1"/>
</dbReference>
<dbReference type="GO" id="GO:0005634">
    <property type="term" value="C:nucleus"/>
    <property type="evidence" value="ECO:0007669"/>
    <property type="project" value="TreeGrafter"/>
</dbReference>
<reference evidence="14" key="4">
    <citation type="submission" date="2019-03" db="UniProtKB">
        <authorList>
            <consortium name="EnsemblPlants"/>
        </authorList>
    </citation>
    <scope>IDENTIFICATION</scope>
</reference>
<dbReference type="InterPro" id="IPR013087">
    <property type="entry name" value="Znf_C2H2_type"/>
</dbReference>
<feature type="compositionally biased region" description="Basic and acidic residues" evidence="12">
    <location>
        <begin position="292"/>
        <end position="319"/>
    </location>
</feature>
<evidence type="ECO:0000256" key="9">
    <source>
        <dbReference type="ARBA" id="ARBA00072973"/>
    </source>
</evidence>
<reference evidence="14" key="3">
    <citation type="journal article" date="2017" name="Nature">
        <title>Genome sequence of the progenitor of the wheat D genome Aegilops tauschii.</title>
        <authorList>
            <person name="Luo M.C."/>
            <person name="Gu Y.Q."/>
            <person name="Puiu D."/>
            <person name="Wang H."/>
            <person name="Twardziok S.O."/>
            <person name="Deal K.R."/>
            <person name="Huo N."/>
            <person name="Zhu T."/>
            <person name="Wang L."/>
            <person name="Wang Y."/>
            <person name="McGuire P.E."/>
            <person name="Liu S."/>
            <person name="Long H."/>
            <person name="Ramasamy R.K."/>
            <person name="Rodriguez J.C."/>
            <person name="Van S.L."/>
            <person name="Yuan L."/>
            <person name="Wang Z."/>
            <person name="Xia Z."/>
            <person name="Xiao L."/>
            <person name="Anderson O.D."/>
            <person name="Ouyang S."/>
            <person name="Liang Y."/>
            <person name="Zimin A.V."/>
            <person name="Pertea G."/>
            <person name="Qi P."/>
            <person name="Bennetzen J.L."/>
            <person name="Dai X."/>
            <person name="Dawson M.W."/>
            <person name="Muller H.G."/>
            <person name="Kugler K."/>
            <person name="Rivarola-Duarte L."/>
            <person name="Spannagl M."/>
            <person name="Mayer K.F.X."/>
            <person name="Lu F.H."/>
            <person name="Bevan M.W."/>
            <person name="Leroy P."/>
            <person name="Li P."/>
            <person name="You F.M."/>
            <person name="Sun Q."/>
            <person name="Liu Z."/>
            <person name="Lyons E."/>
            <person name="Wicker T."/>
            <person name="Salzberg S.L."/>
            <person name="Devos K.M."/>
            <person name="Dvorak J."/>
        </authorList>
    </citation>
    <scope>NUCLEOTIDE SEQUENCE [LARGE SCALE GENOMIC DNA]</scope>
    <source>
        <strain evidence="14">cv. AL8/78</strain>
    </source>
</reference>
<keyword evidence="7" id="KW-0804">Transcription</keyword>
<evidence type="ECO:0000256" key="8">
    <source>
        <dbReference type="ARBA" id="ARBA00059785"/>
    </source>
</evidence>
<dbReference type="InterPro" id="IPR031140">
    <property type="entry name" value="IDD1-16"/>
</dbReference>
<evidence type="ECO:0000256" key="4">
    <source>
        <dbReference type="ARBA" id="ARBA00022833"/>
    </source>
</evidence>
<feature type="domain" description="C2H2-type" evidence="13">
    <location>
        <begin position="136"/>
        <end position="158"/>
    </location>
</feature>
<evidence type="ECO:0000313" key="14">
    <source>
        <dbReference type="EnsemblPlants" id="AET2Gv20401700.3"/>
    </source>
</evidence>
<evidence type="ECO:0000256" key="2">
    <source>
        <dbReference type="ARBA" id="ARBA00022737"/>
    </source>
</evidence>
<dbReference type="Gene3D" id="3.30.160.60">
    <property type="entry name" value="Classic Zinc Finger"/>
    <property type="match status" value="2"/>
</dbReference>
<accession>A0A453B7R5</accession>
<reference evidence="15" key="2">
    <citation type="journal article" date="2017" name="Nat. Plants">
        <title>The Aegilops tauschii genome reveals multiple impacts of transposons.</title>
        <authorList>
            <person name="Zhao G."/>
            <person name="Zou C."/>
            <person name="Li K."/>
            <person name="Wang K."/>
            <person name="Li T."/>
            <person name="Gao L."/>
            <person name="Zhang X."/>
            <person name="Wang H."/>
            <person name="Yang Z."/>
            <person name="Liu X."/>
            <person name="Jiang W."/>
            <person name="Mao L."/>
            <person name="Kong X."/>
            <person name="Jiao Y."/>
            <person name="Jia J."/>
        </authorList>
    </citation>
    <scope>NUCLEOTIDE SEQUENCE [LARGE SCALE GENOMIC DNA]</scope>
    <source>
        <strain evidence="15">cv. AL8/78</strain>
    </source>
</reference>
<dbReference type="Proteomes" id="UP000015105">
    <property type="component" value="Chromosome 2D"/>
</dbReference>
<dbReference type="Pfam" id="PF00096">
    <property type="entry name" value="zf-C2H2"/>
    <property type="match status" value="1"/>
</dbReference>